<evidence type="ECO:0000313" key="1">
    <source>
        <dbReference type="EMBL" id="ALC15669.1"/>
    </source>
</evidence>
<dbReference type="EMBL" id="CP010802">
    <property type="protein sequence ID" value="ALC15669.1"/>
    <property type="molecule type" value="Genomic_DNA"/>
</dbReference>
<gene>
    <name evidence="1" type="ORF">DSOUD_0882</name>
</gene>
<keyword evidence="2" id="KW-1185">Reference proteome</keyword>
<reference evidence="1 2" key="1">
    <citation type="submission" date="2015-07" db="EMBL/GenBank/DDBJ databases">
        <title>Isolation and Genomic Characterization of a Novel Halophilic Metal-Reducing Deltaproteobacterium from the Deep Subsurface.</title>
        <authorList>
            <person name="Badalamenti J.P."/>
            <person name="Summers Z.M."/>
            <person name="Gralnick J.A."/>
            <person name="Bond D.R."/>
        </authorList>
    </citation>
    <scope>NUCLEOTIDE SEQUENCE [LARGE SCALE GENOMIC DNA]</scope>
    <source>
        <strain evidence="1 2">WTL</strain>
    </source>
</reference>
<proteinExistence type="predicted"/>
<dbReference type="AlphaFoldDB" id="A0A0M3QF63"/>
<dbReference type="PROSITE" id="PS51257">
    <property type="entry name" value="PROKAR_LIPOPROTEIN"/>
    <property type="match status" value="1"/>
</dbReference>
<dbReference type="Proteomes" id="UP000057158">
    <property type="component" value="Chromosome"/>
</dbReference>
<dbReference type="Pfam" id="PF13146">
    <property type="entry name" value="TRL"/>
    <property type="match status" value="1"/>
</dbReference>
<sequence length="98" mass="10725">MKRVRLILVVFATVFLLSGCLYMDIKAPYDTDLNRTVLGDKVGEASMYSVLWLVAWGDAGTAAAAKAGGITTINHMDRKGFNLIFGLYTRNTTVVYGD</sequence>
<organism evidence="1 2">
    <name type="scientific">Desulfuromonas soudanensis</name>
    <dbReference type="NCBI Taxonomy" id="1603606"/>
    <lineage>
        <taxon>Bacteria</taxon>
        <taxon>Pseudomonadati</taxon>
        <taxon>Thermodesulfobacteriota</taxon>
        <taxon>Desulfuromonadia</taxon>
        <taxon>Desulfuromonadales</taxon>
        <taxon>Desulfuromonadaceae</taxon>
        <taxon>Desulfuromonas</taxon>
    </lineage>
</organism>
<dbReference type="InterPro" id="IPR025113">
    <property type="entry name" value="TRL-like"/>
</dbReference>
<accession>A0A0M3QF63</accession>
<evidence type="ECO:0008006" key="3">
    <source>
        <dbReference type="Google" id="ProtNLM"/>
    </source>
</evidence>
<protein>
    <recommendedName>
        <fullName evidence="3">TRL-like protein family</fullName>
    </recommendedName>
</protein>
<dbReference type="PATRIC" id="fig|1603606.3.peg.968"/>
<name>A0A0M3QF63_9BACT</name>
<dbReference type="KEGG" id="des:DSOUD_0882"/>
<dbReference type="RefSeq" id="WP_053549856.1">
    <property type="nucleotide sequence ID" value="NZ_CP010802.1"/>
</dbReference>
<evidence type="ECO:0000313" key="2">
    <source>
        <dbReference type="Proteomes" id="UP000057158"/>
    </source>
</evidence>
<dbReference type="OrthoDB" id="5422366at2"/>